<evidence type="ECO:0000256" key="2">
    <source>
        <dbReference type="ARBA" id="ARBA00018339"/>
    </source>
</evidence>
<dbReference type="GO" id="GO:0006364">
    <property type="term" value="P:rRNA processing"/>
    <property type="evidence" value="ECO:0000318"/>
    <property type="project" value="GO_Central"/>
</dbReference>
<dbReference type="EMBL" id="GL871228">
    <property type="protein sequence ID" value="EGC31829.1"/>
    <property type="molecule type" value="Genomic_DNA"/>
</dbReference>
<feature type="region of interest" description="Disordered" evidence="7">
    <location>
        <begin position="115"/>
        <end position="152"/>
    </location>
</feature>
<proteinExistence type="inferred from homology"/>
<dbReference type="GO" id="GO:0000027">
    <property type="term" value="P:ribosomal large subunit assembly"/>
    <property type="evidence" value="ECO:0000318"/>
    <property type="project" value="GO_Central"/>
</dbReference>
<dbReference type="AlphaFoldDB" id="F0ZW68"/>
<comment type="similarity">
    <text evidence="1 5">Belongs to the NOP53 family.</text>
</comment>
<dbReference type="OrthoDB" id="5072at2759"/>
<sequence>MVHIKNKKQRERVEQSTLFAEAKEKEIQDRLKYGAPVEEKSDDQLFYMDKSGGKNKSQFKDVPLTRAEKILAPNPNVEVLSKDVKQDNKVFNEIKKVEKKFEKIHENKKKEILQIKKITKGQRKQQREKEHKKKFELWGEEPKPAEPVDQENDFVSKNLLENRNLKAKKVNHPALIKKVLSIDLPEPGMSYNPSYNDHQDTLGVAVAKEIIAQDYIDGIDNQLNPEVVKYQDNGIVENIEFEPATNEPTDRITKKEKNKRIRRAEEMKRQKAAQEKKLFNQQIDKVLETLEEVKQEEDIQKEKREKRVEKKKQNTLPRRLGKYKINEIQEPILLTNQLPKSFSSISNDNYNPLKERYHNLQKRHVIEASGPQNKPKKAKLKVYTSNAWNNTTPASIDN</sequence>
<evidence type="ECO:0000256" key="1">
    <source>
        <dbReference type="ARBA" id="ARBA00008838"/>
    </source>
</evidence>
<evidence type="ECO:0000313" key="8">
    <source>
        <dbReference type="EMBL" id="EGC31829.1"/>
    </source>
</evidence>
<dbReference type="PANTHER" id="PTHR14211:SF7">
    <property type="entry name" value="RIBOSOME BIOGENESIS PROTEIN NOP53"/>
    <property type="match status" value="1"/>
</dbReference>
<dbReference type="FunCoup" id="F0ZW68">
    <property type="interactions" value="115"/>
</dbReference>
<dbReference type="GeneID" id="10507832"/>
<keyword evidence="4 5" id="KW-0539">Nucleus</keyword>
<evidence type="ECO:0000256" key="6">
    <source>
        <dbReference type="SAM" id="Coils"/>
    </source>
</evidence>
<evidence type="ECO:0000313" key="9">
    <source>
        <dbReference type="Proteomes" id="UP000001064"/>
    </source>
</evidence>
<name>F0ZW68_DICPU</name>
<dbReference type="GO" id="GO:0005730">
    <property type="term" value="C:nucleolus"/>
    <property type="evidence" value="ECO:0000318"/>
    <property type="project" value="GO_Central"/>
</dbReference>
<evidence type="ECO:0000256" key="5">
    <source>
        <dbReference type="PIRNR" id="PIRNR017302"/>
    </source>
</evidence>
<protein>
    <recommendedName>
        <fullName evidence="2 5">Ribosome biogenesis protein NOP53</fullName>
    </recommendedName>
</protein>
<feature type="coiled-coil region" evidence="6">
    <location>
        <begin position="254"/>
        <end position="314"/>
    </location>
</feature>
<dbReference type="Proteomes" id="UP000001064">
    <property type="component" value="Unassembled WGS sequence"/>
</dbReference>
<organism evidence="8 9">
    <name type="scientific">Dictyostelium purpureum</name>
    <name type="common">Slime mold</name>
    <dbReference type="NCBI Taxonomy" id="5786"/>
    <lineage>
        <taxon>Eukaryota</taxon>
        <taxon>Amoebozoa</taxon>
        <taxon>Evosea</taxon>
        <taxon>Eumycetozoa</taxon>
        <taxon>Dictyostelia</taxon>
        <taxon>Dictyosteliales</taxon>
        <taxon>Dictyosteliaceae</taxon>
        <taxon>Dictyostelium</taxon>
    </lineage>
</organism>
<keyword evidence="6" id="KW-0175">Coiled coil</keyword>
<keyword evidence="9" id="KW-1185">Reference proteome</keyword>
<evidence type="ECO:0000256" key="4">
    <source>
        <dbReference type="ARBA" id="ARBA00023242"/>
    </source>
</evidence>
<keyword evidence="3 5" id="KW-0690">Ribosome biogenesis</keyword>
<dbReference type="STRING" id="5786.F0ZW68"/>
<dbReference type="PANTHER" id="PTHR14211">
    <property type="entry name" value="GLIOMA SUPPRESSOR CANDIDATE REGION GENE 2"/>
    <property type="match status" value="1"/>
</dbReference>
<dbReference type="RefSeq" id="XP_003291663.1">
    <property type="nucleotide sequence ID" value="XM_003291615.1"/>
</dbReference>
<reference evidence="9" key="1">
    <citation type="journal article" date="2011" name="Genome Biol.">
        <title>Comparative genomics of the social amoebae Dictyostelium discoideum and Dictyostelium purpureum.</title>
        <authorList>
            <consortium name="US DOE Joint Genome Institute (JGI-PGF)"/>
            <person name="Sucgang R."/>
            <person name="Kuo A."/>
            <person name="Tian X."/>
            <person name="Salerno W."/>
            <person name="Parikh A."/>
            <person name="Feasley C.L."/>
            <person name="Dalin E."/>
            <person name="Tu H."/>
            <person name="Huang E."/>
            <person name="Barry K."/>
            <person name="Lindquist E."/>
            <person name="Shapiro H."/>
            <person name="Bruce D."/>
            <person name="Schmutz J."/>
            <person name="Salamov A."/>
            <person name="Fey P."/>
            <person name="Gaudet P."/>
            <person name="Anjard C."/>
            <person name="Babu M.M."/>
            <person name="Basu S."/>
            <person name="Bushmanova Y."/>
            <person name="van der Wel H."/>
            <person name="Katoh-Kurasawa M."/>
            <person name="Dinh C."/>
            <person name="Coutinho P.M."/>
            <person name="Saito T."/>
            <person name="Elias M."/>
            <person name="Schaap P."/>
            <person name="Kay R.R."/>
            <person name="Henrissat B."/>
            <person name="Eichinger L."/>
            <person name="Rivero F."/>
            <person name="Putnam N.H."/>
            <person name="West C.M."/>
            <person name="Loomis W.F."/>
            <person name="Chisholm R.L."/>
            <person name="Shaulsky G."/>
            <person name="Strassmann J.E."/>
            <person name="Queller D.C."/>
            <person name="Kuspa A."/>
            <person name="Grigoriev I.V."/>
        </authorList>
    </citation>
    <scope>NUCLEOTIDE SEQUENCE [LARGE SCALE GENOMIC DNA]</scope>
    <source>
        <strain evidence="9">QSDP1</strain>
    </source>
</reference>
<dbReference type="VEuPathDB" id="AmoebaDB:DICPUDRAFT_156282"/>
<dbReference type="KEGG" id="dpp:DICPUDRAFT_156282"/>
<dbReference type="GO" id="GO:0008097">
    <property type="term" value="F:5S rRNA binding"/>
    <property type="evidence" value="ECO:0000318"/>
    <property type="project" value="GO_Central"/>
</dbReference>
<dbReference type="PIRSF" id="PIRSF017302">
    <property type="entry name" value="Gltscr2"/>
    <property type="match status" value="1"/>
</dbReference>
<dbReference type="GO" id="GO:0005654">
    <property type="term" value="C:nucleoplasm"/>
    <property type="evidence" value="ECO:0007669"/>
    <property type="project" value="UniProtKB-SubCell"/>
</dbReference>
<gene>
    <name evidence="8" type="ORF">DICPUDRAFT_156282</name>
</gene>
<dbReference type="InterPro" id="IPR011687">
    <property type="entry name" value="Nop53/GLTSCR2"/>
</dbReference>
<comment type="subcellular location">
    <subcellularLocation>
        <location evidence="5">Nucleus</location>
        <location evidence="5">Nucleolus</location>
    </subcellularLocation>
    <subcellularLocation>
        <location evidence="5">Nucleus</location>
        <location evidence="5">Nucleoplasm</location>
    </subcellularLocation>
</comment>
<comment type="function">
    <text evidence="5">May play a role in ribosome biogenesis.</text>
</comment>
<dbReference type="OMA" id="KPYDLWG"/>
<dbReference type="Pfam" id="PF07767">
    <property type="entry name" value="Nop53"/>
    <property type="match status" value="1"/>
</dbReference>
<dbReference type="eggNOG" id="ENOG502SE9P">
    <property type="taxonomic scope" value="Eukaryota"/>
</dbReference>
<accession>F0ZW68</accession>
<feature type="compositionally biased region" description="Basic and acidic residues" evidence="7">
    <location>
        <begin position="125"/>
        <end position="146"/>
    </location>
</feature>
<dbReference type="InParanoid" id="F0ZW68"/>
<evidence type="ECO:0000256" key="3">
    <source>
        <dbReference type="ARBA" id="ARBA00022517"/>
    </source>
</evidence>
<evidence type="ECO:0000256" key="7">
    <source>
        <dbReference type="SAM" id="MobiDB-lite"/>
    </source>
</evidence>